<dbReference type="SMART" id="SM00388">
    <property type="entry name" value="HisKA"/>
    <property type="match status" value="1"/>
</dbReference>
<dbReference type="InterPro" id="IPR005467">
    <property type="entry name" value="His_kinase_dom"/>
</dbReference>
<dbReference type="GO" id="GO:0005524">
    <property type="term" value="F:ATP binding"/>
    <property type="evidence" value="ECO:0007669"/>
    <property type="project" value="UniProtKB-KW"/>
</dbReference>
<sequence length="353" mass="40424">MSEKRNRQEEAFRDLVEHSPDAVFIVKNEKILFINKIGISLLGGRIPEDIFSNTLFDFVHPDYHQIAKQSIATVNNGELVDFLEYTFIKLDGENIHVEVRAMPTFFQEQSAQYMILRDITDRKRTREHLIDSEKLSVASQLAAGIHHEVRNPLTTIKGFLRLMEAELPYSDYFKIIEDEVQRIEFVLSELLVLAKPHNVKLKHENLRLLLDDVKAMFNAQASSNNVQIEFIYDFDNVILKCDKNQIKQVFINFLKNAVEAMPDGGMVTVECQPYTDKKVKMLIKDTGTGMPQKILKKIGQPFFTTKESGTGLGVMLSKQIIKNHNGSFNYWSDSNGTIVEIILPISLISLKME</sequence>
<evidence type="ECO:0000256" key="2">
    <source>
        <dbReference type="ARBA" id="ARBA00012438"/>
    </source>
</evidence>
<dbReference type="PROSITE" id="PS50113">
    <property type="entry name" value="PAC"/>
    <property type="match status" value="1"/>
</dbReference>
<gene>
    <name evidence="12" type="ORF">ACFYKX_12845</name>
</gene>
<keyword evidence="4" id="KW-0808">Transferase</keyword>
<dbReference type="Pfam" id="PF00989">
    <property type="entry name" value="PAS"/>
    <property type="match status" value="1"/>
</dbReference>
<comment type="catalytic activity">
    <reaction evidence="1">
        <text>ATP + protein L-histidine = ADP + protein N-phospho-L-histidine.</text>
        <dbReference type="EC" id="2.7.13.3"/>
    </reaction>
</comment>
<dbReference type="SMART" id="SM00091">
    <property type="entry name" value="PAS"/>
    <property type="match status" value="1"/>
</dbReference>
<feature type="domain" description="PAS" evidence="10">
    <location>
        <begin position="8"/>
        <end position="78"/>
    </location>
</feature>
<keyword evidence="6" id="KW-0418">Kinase</keyword>
<feature type="domain" description="Histidine kinase" evidence="9">
    <location>
        <begin position="144"/>
        <end position="347"/>
    </location>
</feature>
<evidence type="ECO:0000256" key="7">
    <source>
        <dbReference type="ARBA" id="ARBA00022840"/>
    </source>
</evidence>
<reference evidence="12 13" key="1">
    <citation type="submission" date="2024-08" db="EMBL/GenBank/DDBJ databases">
        <title>Two novel Cytobacillus novel species.</title>
        <authorList>
            <person name="Liu G."/>
        </authorList>
    </citation>
    <scope>NUCLEOTIDE SEQUENCE [LARGE SCALE GENOMIC DNA]</scope>
    <source>
        <strain evidence="12 13">FJAT-54145</strain>
    </source>
</reference>
<dbReference type="PROSITE" id="PS50112">
    <property type="entry name" value="PAS"/>
    <property type="match status" value="1"/>
</dbReference>
<dbReference type="EMBL" id="JBIACK010000005">
    <property type="protein sequence ID" value="MFE8701484.1"/>
    <property type="molecule type" value="Genomic_DNA"/>
</dbReference>
<dbReference type="Gene3D" id="3.30.450.20">
    <property type="entry name" value="PAS domain"/>
    <property type="match status" value="1"/>
</dbReference>
<keyword evidence="5" id="KW-0547">Nucleotide-binding</keyword>
<dbReference type="InterPro" id="IPR035965">
    <property type="entry name" value="PAS-like_dom_sf"/>
</dbReference>
<evidence type="ECO:0000256" key="5">
    <source>
        <dbReference type="ARBA" id="ARBA00022741"/>
    </source>
</evidence>
<dbReference type="RefSeq" id="WP_389361444.1">
    <property type="nucleotide sequence ID" value="NZ_JBIACK010000005.1"/>
</dbReference>
<organism evidence="12 13">
    <name type="scientific">Cytobacillus spartinae</name>
    <dbReference type="NCBI Taxonomy" id="3299023"/>
    <lineage>
        <taxon>Bacteria</taxon>
        <taxon>Bacillati</taxon>
        <taxon>Bacillota</taxon>
        <taxon>Bacilli</taxon>
        <taxon>Bacillales</taxon>
        <taxon>Bacillaceae</taxon>
        <taxon>Cytobacillus</taxon>
    </lineage>
</organism>
<dbReference type="Gene3D" id="1.10.287.130">
    <property type="match status" value="1"/>
</dbReference>
<dbReference type="PROSITE" id="PS50109">
    <property type="entry name" value="HIS_KIN"/>
    <property type="match status" value="1"/>
</dbReference>
<dbReference type="InterPro" id="IPR000014">
    <property type="entry name" value="PAS"/>
</dbReference>
<evidence type="ECO:0000313" key="13">
    <source>
        <dbReference type="Proteomes" id="UP001601059"/>
    </source>
</evidence>
<dbReference type="NCBIfam" id="TIGR00229">
    <property type="entry name" value="sensory_box"/>
    <property type="match status" value="1"/>
</dbReference>
<name>A0ABW6KCL8_9BACI</name>
<keyword evidence="7 12" id="KW-0067">ATP-binding</keyword>
<evidence type="ECO:0000256" key="6">
    <source>
        <dbReference type="ARBA" id="ARBA00022777"/>
    </source>
</evidence>
<dbReference type="Pfam" id="PF00512">
    <property type="entry name" value="HisKA"/>
    <property type="match status" value="1"/>
</dbReference>
<evidence type="ECO:0000256" key="3">
    <source>
        <dbReference type="ARBA" id="ARBA00022553"/>
    </source>
</evidence>
<evidence type="ECO:0000259" key="10">
    <source>
        <dbReference type="PROSITE" id="PS50112"/>
    </source>
</evidence>
<keyword evidence="8" id="KW-0902">Two-component regulatory system</keyword>
<dbReference type="SUPFAM" id="SSF55785">
    <property type="entry name" value="PYP-like sensor domain (PAS domain)"/>
    <property type="match status" value="1"/>
</dbReference>
<dbReference type="SMART" id="SM00387">
    <property type="entry name" value="HATPase_c"/>
    <property type="match status" value="1"/>
</dbReference>
<dbReference type="Proteomes" id="UP001601059">
    <property type="component" value="Unassembled WGS sequence"/>
</dbReference>
<evidence type="ECO:0000259" key="11">
    <source>
        <dbReference type="PROSITE" id="PS50113"/>
    </source>
</evidence>
<dbReference type="EC" id="2.7.13.3" evidence="2"/>
<dbReference type="PRINTS" id="PR00344">
    <property type="entry name" value="BCTRLSENSOR"/>
</dbReference>
<proteinExistence type="predicted"/>
<dbReference type="CDD" id="cd00130">
    <property type="entry name" value="PAS"/>
    <property type="match status" value="1"/>
</dbReference>
<dbReference type="InterPro" id="IPR004358">
    <property type="entry name" value="Sig_transdc_His_kin-like_C"/>
</dbReference>
<dbReference type="InterPro" id="IPR013767">
    <property type="entry name" value="PAS_fold"/>
</dbReference>
<keyword evidence="13" id="KW-1185">Reference proteome</keyword>
<dbReference type="InterPro" id="IPR000700">
    <property type="entry name" value="PAS-assoc_C"/>
</dbReference>
<protein>
    <recommendedName>
        <fullName evidence="2">histidine kinase</fullName>
        <ecNumber evidence="2">2.7.13.3</ecNumber>
    </recommendedName>
</protein>
<dbReference type="PANTHER" id="PTHR43065">
    <property type="entry name" value="SENSOR HISTIDINE KINASE"/>
    <property type="match status" value="1"/>
</dbReference>
<dbReference type="PANTHER" id="PTHR43065:SF34">
    <property type="entry name" value="SPORULATION KINASE A"/>
    <property type="match status" value="1"/>
</dbReference>
<dbReference type="Gene3D" id="3.30.565.10">
    <property type="entry name" value="Histidine kinase-like ATPase, C-terminal domain"/>
    <property type="match status" value="1"/>
</dbReference>
<dbReference type="InterPro" id="IPR003594">
    <property type="entry name" value="HATPase_dom"/>
</dbReference>
<evidence type="ECO:0000313" key="12">
    <source>
        <dbReference type="EMBL" id="MFE8701484.1"/>
    </source>
</evidence>
<comment type="caution">
    <text evidence="12">The sequence shown here is derived from an EMBL/GenBank/DDBJ whole genome shotgun (WGS) entry which is preliminary data.</text>
</comment>
<dbReference type="InterPro" id="IPR003661">
    <property type="entry name" value="HisK_dim/P_dom"/>
</dbReference>
<dbReference type="Pfam" id="PF02518">
    <property type="entry name" value="HATPase_c"/>
    <property type="match status" value="1"/>
</dbReference>
<keyword evidence="3" id="KW-0597">Phosphoprotein</keyword>
<dbReference type="SUPFAM" id="SSF55874">
    <property type="entry name" value="ATPase domain of HSP90 chaperone/DNA topoisomerase II/histidine kinase"/>
    <property type="match status" value="1"/>
</dbReference>
<dbReference type="InterPro" id="IPR036890">
    <property type="entry name" value="HATPase_C_sf"/>
</dbReference>
<dbReference type="CDD" id="cd00082">
    <property type="entry name" value="HisKA"/>
    <property type="match status" value="1"/>
</dbReference>
<evidence type="ECO:0000259" key="9">
    <source>
        <dbReference type="PROSITE" id="PS50109"/>
    </source>
</evidence>
<feature type="domain" description="PAC" evidence="11">
    <location>
        <begin position="81"/>
        <end position="131"/>
    </location>
</feature>
<evidence type="ECO:0000256" key="1">
    <source>
        <dbReference type="ARBA" id="ARBA00000085"/>
    </source>
</evidence>
<evidence type="ECO:0000256" key="8">
    <source>
        <dbReference type="ARBA" id="ARBA00023012"/>
    </source>
</evidence>
<dbReference type="InterPro" id="IPR036097">
    <property type="entry name" value="HisK_dim/P_sf"/>
</dbReference>
<dbReference type="SUPFAM" id="SSF47384">
    <property type="entry name" value="Homodimeric domain of signal transducing histidine kinase"/>
    <property type="match status" value="1"/>
</dbReference>
<accession>A0ABW6KCL8</accession>
<evidence type="ECO:0000256" key="4">
    <source>
        <dbReference type="ARBA" id="ARBA00022679"/>
    </source>
</evidence>